<comment type="caution">
    <text evidence="2">The sequence shown here is derived from an EMBL/GenBank/DDBJ whole genome shotgun (WGS) entry which is preliminary data.</text>
</comment>
<sequence length="223" mass="25930">MKAMEGLSKLLESQGINYLREIILERKEQEFEEHLKIIAIGITLAEMDKDRTLANQLRAEREQILNKRADFYQKLKEEEEEPAQSSKHTFDPQNPKLTWTGKNNDVYQVFLRLKSNPRCCIQQSEDEIKRFVSNHFIGLAPSRPVVKQLTWTGEATALYYAFGEMLDLRLFKEKNKEVAIFINFRFGLGVEDETVRSAVSRKNPPKPHLMSNLMLVEEPRGCL</sequence>
<evidence type="ECO:0000313" key="3">
    <source>
        <dbReference type="Proteomes" id="UP000557307"/>
    </source>
</evidence>
<dbReference type="RefSeq" id="WP_184174984.1">
    <property type="nucleotide sequence ID" value="NZ_JACHGF010000004.1"/>
</dbReference>
<keyword evidence="3" id="KW-1185">Reference proteome</keyword>
<organism evidence="2 3">
    <name type="scientific">Rhabdobacter roseus</name>
    <dbReference type="NCBI Taxonomy" id="1655419"/>
    <lineage>
        <taxon>Bacteria</taxon>
        <taxon>Pseudomonadati</taxon>
        <taxon>Bacteroidota</taxon>
        <taxon>Cytophagia</taxon>
        <taxon>Cytophagales</taxon>
        <taxon>Cytophagaceae</taxon>
        <taxon>Rhabdobacter</taxon>
    </lineage>
</organism>
<feature type="compositionally biased region" description="Polar residues" evidence="1">
    <location>
        <begin position="83"/>
        <end position="97"/>
    </location>
</feature>
<protein>
    <submittedName>
        <fullName evidence="2">Uncharacterized protein</fullName>
    </submittedName>
</protein>
<feature type="region of interest" description="Disordered" evidence="1">
    <location>
        <begin position="76"/>
        <end position="97"/>
    </location>
</feature>
<dbReference type="AlphaFoldDB" id="A0A840TLF9"/>
<evidence type="ECO:0000256" key="1">
    <source>
        <dbReference type="SAM" id="MobiDB-lite"/>
    </source>
</evidence>
<dbReference type="Proteomes" id="UP000557307">
    <property type="component" value="Unassembled WGS sequence"/>
</dbReference>
<gene>
    <name evidence="2" type="ORF">HNQ92_003194</name>
</gene>
<accession>A0A840TLF9</accession>
<proteinExistence type="predicted"/>
<name>A0A840TLF9_9BACT</name>
<dbReference type="EMBL" id="JACHGF010000004">
    <property type="protein sequence ID" value="MBB5285046.1"/>
    <property type="molecule type" value="Genomic_DNA"/>
</dbReference>
<evidence type="ECO:0000313" key="2">
    <source>
        <dbReference type="EMBL" id="MBB5285046.1"/>
    </source>
</evidence>
<reference evidence="2 3" key="1">
    <citation type="submission" date="2020-08" db="EMBL/GenBank/DDBJ databases">
        <title>Genomic Encyclopedia of Type Strains, Phase IV (KMG-IV): sequencing the most valuable type-strain genomes for metagenomic binning, comparative biology and taxonomic classification.</title>
        <authorList>
            <person name="Goeker M."/>
        </authorList>
    </citation>
    <scope>NUCLEOTIDE SEQUENCE [LARGE SCALE GENOMIC DNA]</scope>
    <source>
        <strain evidence="2 3">DSM 105074</strain>
    </source>
</reference>